<feature type="region of interest" description="Disordered" evidence="7">
    <location>
        <begin position="243"/>
        <end position="288"/>
    </location>
</feature>
<sequence>MSGRRVSAGVRWAAYVAIAVTFAVACAFLSNWQFARNAERSAQLELVEANYDRDPVPLDELIPLGESFDDADEWRPVTLTGRYLADATLLARNRAHGGTAAYEVLVPFALDDGRVIVVDRGWVPPGSEQSEPDHVPAPPEGAATVVVRLRTGEPLPPSGRSAPEGQVPTIHLPLIAETLDSSGLVDAYGALVSEDPATERPAAVEDPSEDPGPHLSYAIQWILFAIMGFVFIGYVIRTEVRHRHEADDEEDTAARPPQRGRRDPDADIEDALADDALSADQAKATSSA</sequence>
<dbReference type="PROSITE" id="PS50895">
    <property type="entry name" value="SURF1"/>
    <property type="match status" value="1"/>
</dbReference>
<dbReference type="Pfam" id="PF02104">
    <property type="entry name" value="SURF1"/>
    <property type="match status" value="1"/>
</dbReference>
<dbReference type="InterPro" id="IPR002994">
    <property type="entry name" value="Surf1/Shy1"/>
</dbReference>
<dbReference type="EMBL" id="BAAAYU010000001">
    <property type="protein sequence ID" value="GAA3624115.1"/>
    <property type="molecule type" value="Genomic_DNA"/>
</dbReference>
<evidence type="ECO:0000256" key="4">
    <source>
        <dbReference type="ARBA" id="ARBA00022989"/>
    </source>
</evidence>
<organism evidence="8 9">
    <name type="scientific">Microbacterium awajiense</name>
    <dbReference type="NCBI Taxonomy" id="415214"/>
    <lineage>
        <taxon>Bacteria</taxon>
        <taxon>Bacillati</taxon>
        <taxon>Actinomycetota</taxon>
        <taxon>Actinomycetes</taxon>
        <taxon>Micrococcales</taxon>
        <taxon>Microbacteriaceae</taxon>
        <taxon>Microbacterium</taxon>
    </lineage>
</organism>
<keyword evidence="3 6" id="KW-0812">Transmembrane</keyword>
<dbReference type="CDD" id="cd06662">
    <property type="entry name" value="SURF1"/>
    <property type="match status" value="1"/>
</dbReference>
<keyword evidence="6" id="KW-1003">Cell membrane</keyword>
<feature type="transmembrane region" description="Helical" evidence="6">
    <location>
        <begin position="12"/>
        <end position="32"/>
    </location>
</feature>
<comment type="similarity">
    <text evidence="2 6">Belongs to the SURF1 family.</text>
</comment>
<evidence type="ECO:0000256" key="2">
    <source>
        <dbReference type="ARBA" id="ARBA00007165"/>
    </source>
</evidence>
<keyword evidence="4 6" id="KW-1133">Transmembrane helix</keyword>
<dbReference type="PROSITE" id="PS51257">
    <property type="entry name" value="PROKAR_LIPOPROTEIN"/>
    <property type="match status" value="1"/>
</dbReference>
<feature type="transmembrane region" description="Helical" evidence="6">
    <location>
        <begin position="217"/>
        <end position="236"/>
    </location>
</feature>
<evidence type="ECO:0000256" key="7">
    <source>
        <dbReference type="SAM" id="MobiDB-lite"/>
    </source>
</evidence>
<evidence type="ECO:0000256" key="5">
    <source>
        <dbReference type="ARBA" id="ARBA00023136"/>
    </source>
</evidence>
<evidence type="ECO:0000256" key="6">
    <source>
        <dbReference type="RuleBase" id="RU363076"/>
    </source>
</evidence>
<dbReference type="PANTHER" id="PTHR23427">
    <property type="entry name" value="SURFEIT LOCUS PROTEIN"/>
    <property type="match status" value="1"/>
</dbReference>
<evidence type="ECO:0000256" key="1">
    <source>
        <dbReference type="ARBA" id="ARBA00004370"/>
    </source>
</evidence>
<comment type="subcellular location">
    <subcellularLocation>
        <location evidence="6">Cell membrane</location>
        <topology evidence="6">Multi-pass membrane protein</topology>
    </subcellularLocation>
    <subcellularLocation>
        <location evidence="1">Membrane</location>
    </subcellularLocation>
</comment>
<accession>A0ABP7A3D4</accession>
<comment type="caution">
    <text evidence="8">The sequence shown here is derived from an EMBL/GenBank/DDBJ whole genome shotgun (WGS) entry which is preliminary data.</text>
</comment>
<dbReference type="Proteomes" id="UP001501697">
    <property type="component" value="Unassembled WGS sequence"/>
</dbReference>
<evidence type="ECO:0000256" key="3">
    <source>
        <dbReference type="ARBA" id="ARBA00022692"/>
    </source>
</evidence>
<evidence type="ECO:0000313" key="9">
    <source>
        <dbReference type="Proteomes" id="UP001501697"/>
    </source>
</evidence>
<dbReference type="InterPro" id="IPR045214">
    <property type="entry name" value="Surf1/Surf4"/>
</dbReference>
<keyword evidence="9" id="KW-1185">Reference proteome</keyword>
<gene>
    <name evidence="8" type="ORF">GCM10022200_02990</name>
</gene>
<dbReference type="RefSeq" id="WP_344736079.1">
    <property type="nucleotide sequence ID" value="NZ_BAAAYU010000001.1"/>
</dbReference>
<feature type="compositionally biased region" description="Low complexity" evidence="7">
    <location>
        <begin position="274"/>
        <end position="288"/>
    </location>
</feature>
<keyword evidence="5 6" id="KW-0472">Membrane</keyword>
<evidence type="ECO:0000313" key="8">
    <source>
        <dbReference type="EMBL" id="GAA3624115.1"/>
    </source>
</evidence>
<proteinExistence type="inferred from homology"/>
<dbReference type="PANTHER" id="PTHR23427:SF2">
    <property type="entry name" value="SURFEIT LOCUS PROTEIN 1"/>
    <property type="match status" value="1"/>
</dbReference>
<name>A0ABP7A3D4_9MICO</name>
<protein>
    <recommendedName>
        <fullName evidence="6">SURF1-like protein</fullName>
    </recommendedName>
</protein>
<reference evidence="9" key="1">
    <citation type="journal article" date="2019" name="Int. J. Syst. Evol. Microbiol.">
        <title>The Global Catalogue of Microorganisms (GCM) 10K type strain sequencing project: providing services to taxonomists for standard genome sequencing and annotation.</title>
        <authorList>
            <consortium name="The Broad Institute Genomics Platform"/>
            <consortium name="The Broad Institute Genome Sequencing Center for Infectious Disease"/>
            <person name="Wu L."/>
            <person name="Ma J."/>
        </authorList>
    </citation>
    <scope>NUCLEOTIDE SEQUENCE [LARGE SCALE GENOMIC DNA]</scope>
    <source>
        <strain evidence="9">JCM 16544</strain>
    </source>
</reference>